<dbReference type="EMBL" id="JAWUDL010000024">
    <property type="protein sequence ID" value="MDW7547104.1"/>
    <property type="molecule type" value="Genomic_DNA"/>
</dbReference>
<feature type="compositionally biased region" description="Basic and acidic residues" evidence="1">
    <location>
        <begin position="7"/>
        <end position="18"/>
    </location>
</feature>
<dbReference type="CDD" id="cd00838">
    <property type="entry name" value="MPP_superfamily"/>
    <property type="match status" value="1"/>
</dbReference>
<evidence type="ECO:0000256" key="1">
    <source>
        <dbReference type="SAM" id="MobiDB-lite"/>
    </source>
</evidence>
<dbReference type="InterPro" id="IPR004843">
    <property type="entry name" value="Calcineurin-like_PHP"/>
</dbReference>
<feature type="domain" description="Calcineurin-like phosphoesterase" evidence="2">
    <location>
        <begin position="40"/>
        <end position="174"/>
    </location>
</feature>
<reference evidence="3" key="1">
    <citation type="submission" date="2023-10" db="EMBL/GenBank/DDBJ databases">
        <title>Supernatant from a Refined Defined Microbial Community Protects Mice from Clostridioides difficile Infection.</title>
        <authorList>
            <person name="Douchant K."/>
            <person name="He S.-M."/>
            <person name="Noordhof C."/>
            <person name="Greenlaw J."/>
            <person name="Schroeter K."/>
            <person name="Vancuren S.J."/>
            <person name="Sjaarda C."/>
            <person name="Allen-Vercoe E."/>
            <person name="Gloor G.B."/>
            <person name="Vanner S.J."/>
            <person name="Petrof E.O."/>
            <person name="Sheth P.M."/>
            <person name="Guzman M."/>
        </authorList>
    </citation>
    <scope>NUCLEOTIDE SEQUENCE</scope>
    <source>
        <strain evidence="3">16-6-I_4_FM</strain>
    </source>
</reference>
<dbReference type="Pfam" id="PF00149">
    <property type="entry name" value="Metallophos"/>
    <property type="match status" value="1"/>
</dbReference>
<dbReference type="RefSeq" id="WP_318749230.1">
    <property type="nucleotide sequence ID" value="NZ_JAWUDL010000024.1"/>
</dbReference>
<dbReference type="Proteomes" id="UP001272183">
    <property type="component" value="Unassembled WGS sequence"/>
</dbReference>
<evidence type="ECO:0000259" key="2">
    <source>
        <dbReference type="Pfam" id="PF00149"/>
    </source>
</evidence>
<gene>
    <name evidence="3" type="ORF">SCX10_09865</name>
</gene>
<protein>
    <submittedName>
        <fullName evidence="3">Metallophosphoesterase family protein</fullName>
    </submittedName>
</protein>
<dbReference type="AlphaFoldDB" id="A0AAW9CJM5"/>
<proteinExistence type="predicted"/>
<name>A0AAW9CJM5_BIFLN</name>
<dbReference type="InterPro" id="IPR029052">
    <property type="entry name" value="Metallo-depent_PP-like"/>
</dbReference>
<dbReference type="Gene3D" id="3.60.21.10">
    <property type="match status" value="1"/>
</dbReference>
<dbReference type="GO" id="GO:0016787">
    <property type="term" value="F:hydrolase activity"/>
    <property type="evidence" value="ECO:0007669"/>
    <property type="project" value="InterPro"/>
</dbReference>
<sequence>MAGRGRHGQDRHAPDPSRPRVRRHVGQHGDPAGRGRGVNRTLFAGDLHAKGDLLPFISNMADREHADRIVLLGDICDDWHVSNTGMIRFMERFASWYRAESGRREIVPLLGNHDVPYLMQHGSASFARVRAQAPGFKPGAQRRVHELMKDIPIRIAWTDGTIIATHAGLTRRWGIRRFGHAWTGMTARQIADGLNRLSEHPGSLAALYMDDDGPLWARPGHGGYDDHLTQVSGHTPVPSAGTVDGVWLCDTFSTMPDGTPIGDRGMLLADGTGLHATPPYAR</sequence>
<evidence type="ECO:0000313" key="3">
    <source>
        <dbReference type="EMBL" id="MDW7547104.1"/>
    </source>
</evidence>
<comment type="caution">
    <text evidence="3">The sequence shown here is derived from an EMBL/GenBank/DDBJ whole genome shotgun (WGS) entry which is preliminary data.</text>
</comment>
<feature type="region of interest" description="Disordered" evidence="1">
    <location>
        <begin position="1"/>
        <end position="38"/>
    </location>
</feature>
<organism evidence="3 4">
    <name type="scientific">Bifidobacterium longum</name>
    <dbReference type="NCBI Taxonomy" id="216816"/>
    <lineage>
        <taxon>Bacteria</taxon>
        <taxon>Bacillati</taxon>
        <taxon>Actinomycetota</taxon>
        <taxon>Actinomycetes</taxon>
        <taxon>Bifidobacteriales</taxon>
        <taxon>Bifidobacteriaceae</taxon>
        <taxon>Bifidobacterium</taxon>
    </lineage>
</organism>
<evidence type="ECO:0000313" key="4">
    <source>
        <dbReference type="Proteomes" id="UP001272183"/>
    </source>
</evidence>
<dbReference type="SUPFAM" id="SSF56300">
    <property type="entry name" value="Metallo-dependent phosphatases"/>
    <property type="match status" value="1"/>
</dbReference>
<accession>A0AAW9CJM5</accession>